<dbReference type="CDD" id="cd10551">
    <property type="entry name" value="PsrB"/>
    <property type="match status" value="1"/>
</dbReference>
<evidence type="ECO:0000313" key="8">
    <source>
        <dbReference type="Proteomes" id="UP000019024"/>
    </source>
</evidence>
<evidence type="ECO:0000256" key="1">
    <source>
        <dbReference type="ARBA" id="ARBA00022485"/>
    </source>
</evidence>
<dbReference type="InterPro" id="IPR031604">
    <property type="entry name" value="Ferredoxin_N"/>
</dbReference>
<dbReference type="RefSeq" id="WP_049955123.1">
    <property type="nucleotide sequence ID" value="NZ_CP007059.1"/>
</dbReference>
<dbReference type="Gene3D" id="3.30.70.20">
    <property type="match status" value="2"/>
</dbReference>
<keyword evidence="2" id="KW-0479">Metal-binding</keyword>
<dbReference type="InterPro" id="IPR017896">
    <property type="entry name" value="4Fe4S_Fe-S-bd"/>
</dbReference>
<feature type="region of interest" description="Disordered" evidence="5">
    <location>
        <begin position="1"/>
        <end position="22"/>
    </location>
</feature>
<dbReference type="GO" id="GO:0046872">
    <property type="term" value="F:metal ion binding"/>
    <property type="evidence" value="ECO:0007669"/>
    <property type="project" value="UniProtKB-KW"/>
</dbReference>
<evidence type="ECO:0000256" key="3">
    <source>
        <dbReference type="ARBA" id="ARBA00023004"/>
    </source>
</evidence>
<dbReference type="AlphaFoldDB" id="W0JYQ7"/>
<dbReference type="SUPFAM" id="SSF54862">
    <property type="entry name" value="4Fe-4S ferredoxins"/>
    <property type="match status" value="1"/>
</dbReference>
<dbReference type="HOGENOM" id="CLU_511549_0_0_2"/>
<accession>W0JYQ7</accession>
<reference evidence="7 8" key="1">
    <citation type="submission" date="2014-01" db="EMBL/GenBank/DDBJ databases">
        <authorList>
            <consortium name="DOE Joint Genome Institute"/>
            <person name="Anderson I."/>
            <person name="Huntemann M."/>
            <person name="Han J."/>
            <person name="Chen A."/>
            <person name="Kyrpides N."/>
            <person name="Mavromatis K."/>
            <person name="Markowitz V."/>
            <person name="Palaniappan K."/>
            <person name="Ivanova N."/>
            <person name="Schaumberg A."/>
            <person name="Pati A."/>
            <person name="Liolios K."/>
            <person name="Nordberg H.P."/>
            <person name="Cantor M.N."/>
            <person name="Hua S.X."/>
            <person name="Woyke T."/>
        </authorList>
    </citation>
    <scope>NUCLEOTIDE SEQUENCE [LARGE SCALE GENOMIC DNA]</scope>
    <source>
        <strain evidence="7 8">XH-48</strain>
        <plasmid evidence="8">3</plasmid>
    </source>
</reference>
<evidence type="ECO:0000256" key="4">
    <source>
        <dbReference type="ARBA" id="ARBA00023014"/>
    </source>
</evidence>
<evidence type="ECO:0000259" key="6">
    <source>
        <dbReference type="PROSITE" id="PS51379"/>
    </source>
</evidence>
<organism evidence="7 8">
    <name type="scientific">Halostagnicola larsenii XH-48</name>
    <dbReference type="NCBI Taxonomy" id="797299"/>
    <lineage>
        <taxon>Archaea</taxon>
        <taxon>Methanobacteriati</taxon>
        <taxon>Methanobacteriota</taxon>
        <taxon>Stenosarchaea group</taxon>
        <taxon>Halobacteria</taxon>
        <taxon>Halobacteriales</taxon>
        <taxon>Natrialbaceae</taxon>
        <taxon>Halostagnicola</taxon>
    </lineage>
</organism>
<dbReference type="eggNOG" id="arCOG01500">
    <property type="taxonomic scope" value="Archaea"/>
</dbReference>
<proteinExistence type="predicted"/>
<sequence>MNADDESNETADSFHPLGEEWENDLEAMLDDTEYDTELGMEMAQDAMRVTKGELSEADFHEKYHEDMMAEFGQDDRPTEAALEEMESDDDGGLGRVLEAFDGDGEVDRREVIKKMGAGAAFLGLGAAATVDDSEPSVDAGPAQGGADDEGVQWGMVLDLETCDGCLSCVEACADENQLDSGVNWMYVLDWEDPTEQLETGRQRLIRPCQHCTDAPCEKVCPTTARHTRQSDGLVLTDYEVCIGCRYCQVACPYGVNYFQWMEPEVPEGAIEDQHIYDDRDRPVDSRAPRGVMSKCTFCPTRQDGHEGEDMIGSTACEDACPPEAIQFGDMNDPESAPRQYVDNPPLGRARAMAADDDDDLQEAIDIIDGETEPDGMSEQEAQAMIAEFGGAADSTFKLLEEIGTNPNVVYIGNQPGPNAEQIEGPIQYDELSYVSNDDETIRLADVRKEVTDEGTVGGNLL</sequence>
<keyword evidence="8" id="KW-1185">Reference proteome</keyword>
<dbReference type="PANTHER" id="PTHR43177">
    <property type="entry name" value="PROTEIN NRFC"/>
    <property type="match status" value="1"/>
</dbReference>
<keyword evidence="7" id="KW-0614">Plasmid</keyword>
<dbReference type="InterPro" id="IPR017900">
    <property type="entry name" value="4Fe4S_Fe_S_CS"/>
</dbReference>
<dbReference type="PROSITE" id="PS00198">
    <property type="entry name" value="4FE4S_FER_1"/>
    <property type="match status" value="1"/>
</dbReference>
<evidence type="ECO:0000256" key="2">
    <source>
        <dbReference type="ARBA" id="ARBA00022723"/>
    </source>
</evidence>
<dbReference type="OrthoDB" id="2837at2157"/>
<keyword evidence="1" id="KW-0004">4Fe-4S</keyword>
<dbReference type="Proteomes" id="UP000019024">
    <property type="component" value="Plasmid unnamed4"/>
</dbReference>
<dbReference type="PROSITE" id="PS51379">
    <property type="entry name" value="4FE4S_FER_2"/>
    <property type="match status" value="2"/>
</dbReference>
<dbReference type="eggNOG" id="arCOG06257">
    <property type="taxonomic scope" value="Archaea"/>
</dbReference>
<geneLocation type="plasmid" evidence="8">
    <name>3</name>
</geneLocation>
<dbReference type="EMBL" id="CP007059">
    <property type="protein sequence ID" value="AHG02320.1"/>
    <property type="molecule type" value="Genomic_DNA"/>
</dbReference>
<protein>
    <submittedName>
        <fullName evidence="7">4Fe-4S ferredoxin</fullName>
    </submittedName>
</protein>
<keyword evidence="3" id="KW-0408">Iron</keyword>
<dbReference type="KEGG" id="hlr:HALLA_20675"/>
<feature type="domain" description="4Fe-4S ferredoxin-type" evidence="6">
    <location>
        <begin position="232"/>
        <end position="261"/>
    </location>
</feature>
<dbReference type="Pfam" id="PF13247">
    <property type="entry name" value="Fer4_11"/>
    <property type="match status" value="1"/>
</dbReference>
<dbReference type="PATRIC" id="fig|797299.3.peg.3997"/>
<dbReference type="PANTHER" id="PTHR43177:SF3">
    <property type="entry name" value="PROTEIN NRFC HOMOLOG"/>
    <property type="match status" value="1"/>
</dbReference>
<dbReference type="GeneID" id="25147651"/>
<dbReference type="InterPro" id="IPR050954">
    <property type="entry name" value="ET_IronSulfur_Cluster-Binding"/>
</dbReference>
<evidence type="ECO:0000313" key="7">
    <source>
        <dbReference type="EMBL" id="AHG02320.1"/>
    </source>
</evidence>
<feature type="domain" description="4Fe-4S ferredoxin-type" evidence="6">
    <location>
        <begin position="153"/>
        <end position="183"/>
    </location>
</feature>
<evidence type="ECO:0000256" key="5">
    <source>
        <dbReference type="SAM" id="MobiDB-lite"/>
    </source>
</evidence>
<dbReference type="GO" id="GO:0051539">
    <property type="term" value="F:4 iron, 4 sulfur cluster binding"/>
    <property type="evidence" value="ECO:0007669"/>
    <property type="project" value="UniProtKB-KW"/>
</dbReference>
<dbReference type="Pfam" id="PF16947">
    <property type="entry name" value="Ferredoxin_N"/>
    <property type="match status" value="1"/>
</dbReference>
<dbReference type="GO" id="GO:0016491">
    <property type="term" value="F:oxidoreductase activity"/>
    <property type="evidence" value="ECO:0007669"/>
    <property type="project" value="UniProtKB-ARBA"/>
</dbReference>
<name>W0JYQ7_9EURY</name>
<keyword evidence="4" id="KW-0411">Iron-sulfur</keyword>
<gene>
    <name evidence="7" type="ORF">HALLA_20675</name>
</gene>